<reference evidence="2 3" key="1">
    <citation type="journal article" date="2019" name="ISME J.">
        <title>Genome analyses of uncultured TG2/ZB3 bacteria in 'Margulisbacteria' specifically attached to ectosymbiotic spirochetes of protists in the termite gut.</title>
        <authorList>
            <person name="Utami Y.D."/>
            <person name="Kuwahara H."/>
            <person name="Igai K."/>
            <person name="Murakami T."/>
            <person name="Sugaya K."/>
            <person name="Morikawa T."/>
            <person name="Nagura Y."/>
            <person name="Yuki M."/>
            <person name="Deevong P."/>
            <person name="Inoue T."/>
            <person name="Kihara K."/>
            <person name="Lo N."/>
            <person name="Yamada A."/>
            <person name="Ohkuma M."/>
            <person name="Hongoh Y."/>
        </authorList>
    </citation>
    <scope>NUCLEOTIDE SEQUENCE [LARGE SCALE GENOMIC DNA]</scope>
    <source>
        <strain evidence="2">NkOx7-01</strain>
    </source>
</reference>
<evidence type="ECO:0000313" key="2">
    <source>
        <dbReference type="EMBL" id="GBR74926.1"/>
    </source>
</evidence>
<evidence type="ECO:0000256" key="1">
    <source>
        <dbReference type="ARBA" id="ARBA00009981"/>
    </source>
</evidence>
<dbReference type="AlphaFoldDB" id="A0A388TE72"/>
<dbReference type="InterPro" id="IPR036165">
    <property type="entry name" value="YefM-like_sf"/>
</dbReference>
<comment type="similarity">
    <text evidence="1">Belongs to the phD/YefM antitoxin family.</text>
</comment>
<gene>
    <name evidence="2" type="ORF">NO1_2014</name>
</gene>
<keyword evidence="3" id="KW-1185">Reference proteome</keyword>
<evidence type="ECO:0000313" key="3">
    <source>
        <dbReference type="Proteomes" id="UP000269352"/>
    </source>
</evidence>
<name>A0A388TE72_TERA1</name>
<organism evidence="2 3">
    <name type="scientific">Termititenax aidoneus</name>
    <dbReference type="NCBI Taxonomy" id="2218524"/>
    <lineage>
        <taxon>Bacteria</taxon>
        <taxon>Bacillati</taxon>
        <taxon>Candidatus Margulisiibacteriota</taxon>
        <taxon>Candidatus Termititenacia</taxon>
        <taxon>Candidatus Termititenacales</taxon>
        <taxon>Candidatus Termititenacaceae</taxon>
        <taxon>Candidatus Termititenax</taxon>
    </lineage>
</organism>
<sequence length="87" mass="9741">MQNVRTISELSKTEEISAFCHTVKEPVFLTKDGQKDMVAMSMETWEQNQAVADVYRKLGEAETALINGALPLDGDEVFQQLKAKYAC</sequence>
<dbReference type="EMBL" id="BGZN01000107">
    <property type="protein sequence ID" value="GBR74926.1"/>
    <property type="molecule type" value="Genomic_DNA"/>
</dbReference>
<accession>A0A388TE72</accession>
<protein>
    <submittedName>
        <fullName evidence="2">Antitoxin</fullName>
    </submittedName>
</protein>
<proteinExistence type="inferred from homology"/>
<comment type="caution">
    <text evidence="2">The sequence shown here is derived from an EMBL/GenBank/DDBJ whole genome shotgun (WGS) entry which is preliminary data.</text>
</comment>
<dbReference type="SUPFAM" id="SSF143120">
    <property type="entry name" value="YefM-like"/>
    <property type="match status" value="1"/>
</dbReference>
<dbReference type="Proteomes" id="UP000269352">
    <property type="component" value="Unassembled WGS sequence"/>
</dbReference>